<proteinExistence type="predicted"/>
<dbReference type="InterPro" id="IPR024775">
    <property type="entry name" value="DinB-like"/>
</dbReference>
<feature type="domain" description="DinB-like" evidence="5">
    <location>
        <begin position="24"/>
        <end position="144"/>
    </location>
</feature>
<keyword evidence="1" id="KW-0560">Oxidoreductase</keyword>
<dbReference type="SUPFAM" id="SSF109854">
    <property type="entry name" value="DinB/YfiT-like putative metalloenzymes"/>
    <property type="match status" value="1"/>
</dbReference>
<dbReference type="InterPro" id="IPR034660">
    <property type="entry name" value="DinB/YfiT-like"/>
</dbReference>
<accession>A0ABS5Y6A8</accession>
<name>A0ABS5Y6A8_9CYAN</name>
<dbReference type="Gene3D" id="3.90.1580.10">
    <property type="entry name" value="paralog of FGE (formylglycine-generating enzyme)"/>
    <property type="match status" value="1"/>
</dbReference>
<dbReference type="InterPro" id="IPR051043">
    <property type="entry name" value="Sulfatase_Mod_Factor_Kinase"/>
</dbReference>
<evidence type="ECO:0000256" key="3">
    <source>
        <dbReference type="ARBA" id="ARBA00037882"/>
    </source>
</evidence>
<comment type="pathway">
    <text evidence="3">Amino-acid biosynthesis; ergothioneine biosynthesis.</text>
</comment>
<gene>
    <name evidence="6" type="primary">egtB</name>
    <name evidence="6" type="ORF">IXB28_14330</name>
</gene>
<reference evidence="6 7" key="1">
    <citation type="journal article" date="2021" name="Mar. Drugs">
        <title>Genome Reduction and Secondary Metabolism of the Marine Sponge-Associated Cyanobacterium Leptothoe.</title>
        <authorList>
            <person name="Konstantinou D."/>
            <person name="Popin R.V."/>
            <person name="Fewer D.P."/>
            <person name="Sivonen K."/>
            <person name="Gkelis S."/>
        </authorList>
    </citation>
    <scope>NUCLEOTIDE SEQUENCE [LARGE SCALE GENOMIC DNA]</scope>
    <source>
        <strain evidence="6 7">TAU-MAC 1615</strain>
    </source>
</reference>
<evidence type="ECO:0000313" key="7">
    <source>
        <dbReference type="Proteomes" id="UP001196661"/>
    </source>
</evidence>
<dbReference type="Pfam" id="PF12867">
    <property type="entry name" value="DinB_2"/>
    <property type="match status" value="1"/>
</dbReference>
<keyword evidence="2" id="KW-0408">Iron</keyword>
<dbReference type="RefSeq" id="WP_215619273.1">
    <property type="nucleotide sequence ID" value="NZ_JADOER010000012.1"/>
</dbReference>
<evidence type="ECO:0000259" key="5">
    <source>
        <dbReference type="Pfam" id="PF12867"/>
    </source>
</evidence>
<dbReference type="Gene3D" id="1.20.120.450">
    <property type="entry name" value="dinb family like domain"/>
    <property type="match status" value="1"/>
</dbReference>
<evidence type="ECO:0000256" key="1">
    <source>
        <dbReference type="ARBA" id="ARBA00023002"/>
    </source>
</evidence>
<comment type="caution">
    <text evidence="6">The sequence shown here is derived from an EMBL/GenBank/DDBJ whole genome shotgun (WGS) entry which is preliminary data.</text>
</comment>
<keyword evidence="7" id="KW-1185">Reference proteome</keyword>
<organism evidence="6 7">
    <name type="scientific">Leptothoe kymatousa TAU-MAC 1615</name>
    <dbReference type="NCBI Taxonomy" id="2364775"/>
    <lineage>
        <taxon>Bacteria</taxon>
        <taxon>Bacillati</taxon>
        <taxon>Cyanobacteriota</taxon>
        <taxon>Cyanophyceae</taxon>
        <taxon>Nodosilineales</taxon>
        <taxon>Cymatolegaceae</taxon>
        <taxon>Leptothoe</taxon>
        <taxon>Leptothoe kymatousa</taxon>
    </lineage>
</organism>
<dbReference type="InterPro" id="IPR042095">
    <property type="entry name" value="SUMF_sf"/>
</dbReference>
<evidence type="ECO:0000256" key="2">
    <source>
        <dbReference type="ARBA" id="ARBA00023004"/>
    </source>
</evidence>
<feature type="domain" description="Sulfatase-modifying factor enzyme-like" evidence="4">
    <location>
        <begin position="179"/>
        <end position="423"/>
    </location>
</feature>
<dbReference type="PANTHER" id="PTHR23150">
    <property type="entry name" value="SULFATASE MODIFYING FACTOR 1, 2"/>
    <property type="match status" value="1"/>
</dbReference>
<sequence>MVFPTSLDGAVAPEELLRSDIYKAFQRCRQGTLDLIAGISPTVLQAQAHPDFSPVGWHLGHIAFTESLWILEHLAQQPCPYPDYRILFAADGLPKAQRQHLPDVDTLLNFLADIRQRTLAYLETVSLEGQTRLWYWLIQHESQHSETMSLVMALHQHHGQVTPLKQPVPMQCATVPTGMVHVSASSVGLGLDGRLTPLAADIAMDNEQPCHWVDVDAFQIDPTPVTCGQYVQFIESGGYQARQWWCDDGWRWLQSTAPTIQQPLYWPEARWQDFRHHPVCGVNWYEASAYARFVHKRLPTEAEWALASKGLAHKLPSLLQAHQLNCDHRLGHTSPVGVYPDASSDYGCYDMLGNVWEWTASWFRPYPGFQPYPYKGYSATYFDDRHRVLRGGSWATRPWGLRPSFRNWYEPHVRELFMGFRCAS</sequence>
<dbReference type="InterPro" id="IPR016187">
    <property type="entry name" value="CTDL_fold"/>
</dbReference>
<evidence type="ECO:0000313" key="6">
    <source>
        <dbReference type="EMBL" id="MBT9313389.1"/>
    </source>
</evidence>
<dbReference type="PANTHER" id="PTHR23150:SF36">
    <property type="entry name" value="HERCYNINE OXYGENASE"/>
    <property type="match status" value="1"/>
</dbReference>
<dbReference type="EMBL" id="JADOER010000012">
    <property type="protein sequence ID" value="MBT9313389.1"/>
    <property type="molecule type" value="Genomic_DNA"/>
</dbReference>
<dbReference type="InterPro" id="IPR005532">
    <property type="entry name" value="SUMF_dom"/>
</dbReference>
<protein>
    <submittedName>
        <fullName evidence="6">Ergothioneine biosynthesis protein EgtB</fullName>
    </submittedName>
</protein>
<evidence type="ECO:0000259" key="4">
    <source>
        <dbReference type="Pfam" id="PF03781"/>
    </source>
</evidence>
<dbReference type="SUPFAM" id="SSF56436">
    <property type="entry name" value="C-type lectin-like"/>
    <property type="match status" value="1"/>
</dbReference>
<dbReference type="Pfam" id="PF03781">
    <property type="entry name" value="FGE-sulfatase"/>
    <property type="match status" value="1"/>
</dbReference>
<dbReference type="Proteomes" id="UP001196661">
    <property type="component" value="Unassembled WGS sequence"/>
</dbReference>